<dbReference type="EMBL" id="JAAAJA010000185">
    <property type="protein sequence ID" value="KAG0259486.1"/>
    <property type="molecule type" value="Genomic_DNA"/>
</dbReference>
<evidence type="ECO:0000256" key="5">
    <source>
        <dbReference type="SAM" id="MobiDB-lite"/>
    </source>
</evidence>
<dbReference type="Pfam" id="PF00076">
    <property type="entry name" value="RRM_1"/>
    <property type="match status" value="1"/>
</dbReference>
<dbReference type="InterPro" id="IPR000504">
    <property type="entry name" value="RRM_dom"/>
</dbReference>
<accession>A0A9P6U4Y4</accession>
<evidence type="ECO:0000313" key="7">
    <source>
        <dbReference type="EMBL" id="KAG0259486.1"/>
    </source>
</evidence>
<comment type="subcellular location">
    <subcellularLocation>
        <location evidence="1">Nucleus</location>
    </subcellularLocation>
</comment>
<evidence type="ECO:0000256" key="3">
    <source>
        <dbReference type="ARBA" id="ARBA00023242"/>
    </source>
</evidence>
<protein>
    <submittedName>
        <fullName evidence="7">Serine arginine-rich splicing factor</fullName>
    </submittedName>
</protein>
<dbReference type="GO" id="GO:0005634">
    <property type="term" value="C:nucleus"/>
    <property type="evidence" value="ECO:0007669"/>
    <property type="project" value="UniProtKB-SubCell"/>
</dbReference>
<dbReference type="SUPFAM" id="SSF54928">
    <property type="entry name" value="RNA-binding domain, RBD"/>
    <property type="match status" value="1"/>
</dbReference>
<organism evidence="7 8">
    <name type="scientific">Mortierella polycephala</name>
    <dbReference type="NCBI Taxonomy" id="41804"/>
    <lineage>
        <taxon>Eukaryota</taxon>
        <taxon>Fungi</taxon>
        <taxon>Fungi incertae sedis</taxon>
        <taxon>Mucoromycota</taxon>
        <taxon>Mortierellomycotina</taxon>
        <taxon>Mortierellomycetes</taxon>
        <taxon>Mortierellales</taxon>
        <taxon>Mortierellaceae</taxon>
        <taxon>Mortierella</taxon>
    </lineage>
</organism>
<sequence length="98" mass="11525">MSTRVYLGRLSRDASDRDVEDLFKNYGRLREVTLKNGFGFVEFSDPRDAKDAVYDVHGKNFLGERLIVELARGSRREDRRDDRDDRRHDSGDVWPSYL</sequence>
<dbReference type="SMART" id="SM00360">
    <property type="entry name" value="RRM"/>
    <property type="match status" value="1"/>
</dbReference>
<dbReference type="Proteomes" id="UP000726737">
    <property type="component" value="Unassembled WGS sequence"/>
</dbReference>
<dbReference type="AlphaFoldDB" id="A0A9P6U4Y4"/>
<dbReference type="InterPro" id="IPR035979">
    <property type="entry name" value="RBD_domain_sf"/>
</dbReference>
<evidence type="ECO:0000313" key="8">
    <source>
        <dbReference type="Proteomes" id="UP000726737"/>
    </source>
</evidence>
<feature type="region of interest" description="Disordered" evidence="5">
    <location>
        <begin position="73"/>
        <end position="98"/>
    </location>
</feature>
<proteinExistence type="predicted"/>
<dbReference type="PANTHER" id="PTHR48038:SF3">
    <property type="entry name" value="SPLICING FACTOR, ARGININE_SERINE-RICH 1-RELATED"/>
    <property type="match status" value="1"/>
</dbReference>
<dbReference type="Gene3D" id="3.30.70.330">
    <property type="match status" value="1"/>
</dbReference>
<evidence type="ECO:0000256" key="1">
    <source>
        <dbReference type="ARBA" id="ARBA00004123"/>
    </source>
</evidence>
<dbReference type="InterPro" id="IPR012677">
    <property type="entry name" value="Nucleotide-bd_a/b_plait_sf"/>
</dbReference>
<keyword evidence="2 4" id="KW-0694">RNA-binding</keyword>
<feature type="domain" description="RRM" evidence="6">
    <location>
        <begin position="3"/>
        <end position="73"/>
    </location>
</feature>
<keyword evidence="3" id="KW-0539">Nucleus</keyword>
<reference evidence="7" key="1">
    <citation type="journal article" date="2020" name="Fungal Divers.">
        <title>Resolving the Mortierellaceae phylogeny through synthesis of multi-gene phylogenetics and phylogenomics.</title>
        <authorList>
            <person name="Vandepol N."/>
            <person name="Liber J."/>
            <person name="Desiro A."/>
            <person name="Na H."/>
            <person name="Kennedy M."/>
            <person name="Barry K."/>
            <person name="Grigoriev I.V."/>
            <person name="Miller A.N."/>
            <person name="O'Donnell K."/>
            <person name="Stajich J.E."/>
            <person name="Bonito G."/>
        </authorList>
    </citation>
    <scope>NUCLEOTIDE SEQUENCE</scope>
    <source>
        <strain evidence="7">KOD948</strain>
    </source>
</reference>
<evidence type="ECO:0000259" key="6">
    <source>
        <dbReference type="PROSITE" id="PS50102"/>
    </source>
</evidence>
<dbReference type="OrthoDB" id="1099063at2759"/>
<dbReference type="PROSITE" id="PS50102">
    <property type="entry name" value="RRM"/>
    <property type="match status" value="1"/>
</dbReference>
<evidence type="ECO:0000256" key="4">
    <source>
        <dbReference type="PROSITE-ProRule" id="PRU00176"/>
    </source>
</evidence>
<comment type="caution">
    <text evidence="7">The sequence shown here is derived from an EMBL/GenBank/DDBJ whole genome shotgun (WGS) entry which is preliminary data.</text>
</comment>
<dbReference type="PANTHER" id="PTHR48038">
    <property type="entry name" value="RIBONUCLEOPROTEIN RB97D"/>
    <property type="match status" value="1"/>
</dbReference>
<dbReference type="CDD" id="cd12337">
    <property type="entry name" value="RRM1_SRSF4_like"/>
    <property type="match status" value="1"/>
</dbReference>
<name>A0A9P6U4Y4_9FUNG</name>
<dbReference type="GO" id="GO:0003723">
    <property type="term" value="F:RNA binding"/>
    <property type="evidence" value="ECO:0007669"/>
    <property type="project" value="UniProtKB-UniRule"/>
</dbReference>
<evidence type="ECO:0000256" key="2">
    <source>
        <dbReference type="ARBA" id="ARBA00022884"/>
    </source>
</evidence>
<keyword evidence="8" id="KW-1185">Reference proteome</keyword>
<feature type="compositionally biased region" description="Basic and acidic residues" evidence="5">
    <location>
        <begin position="73"/>
        <end position="91"/>
    </location>
</feature>
<gene>
    <name evidence="7" type="primary">SRSF4</name>
    <name evidence="7" type="ORF">BG011_002598</name>
</gene>